<sequence length="29" mass="3070">MGTKATQAEVEESSKTVLKGLDMMNGGKK</sequence>
<reference evidence="2" key="1">
    <citation type="journal article" date="2020" name="MBio">
        <title>Horizontal gene transfer to a defensive symbiont with a reduced genome amongst a multipartite beetle microbiome.</title>
        <authorList>
            <person name="Waterworth S.C."/>
            <person name="Florez L.V."/>
            <person name="Rees E.R."/>
            <person name="Hertweck C."/>
            <person name="Kaltenpoth M."/>
            <person name="Kwan J.C."/>
        </authorList>
    </citation>
    <scope>NUCLEOTIDE SEQUENCE [LARGE SCALE GENOMIC DNA]</scope>
</reference>
<evidence type="ECO:0000313" key="2">
    <source>
        <dbReference type="Proteomes" id="UP000490535"/>
    </source>
</evidence>
<protein>
    <submittedName>
        <fullName evidence="1">Uncharacterized protein</fullName>
    </submittedName>
</protein>
<accession>A0A833UXF4</accession>
<name>A0A833UXF4_ACIBZ</name>
<comment type="caution">
    <text evidence="1">The sequence shown here is derived from an EMBL/GenBank/DDBJ whole genome shotgun (WGS) entry which is preliminary data.</text>
</comment>
<proteinExistence type="predicted"/>
<evidence type="ECO:0000313" key="1">
    <source>
        <dbReference type="EMBL" id="KAF1027886.1"/>
    </source>
</evidence>
<organism evidence="1 2">
    <name type="scientific">Acinetobacter bereziniae</name>
    <name type="common">Acinetobacter genomosp. 10</name>
    <dbReference type="NCBI Taxonomy" id="106648"/>
    <lineage>
        <taxon>Bacteria</taxon>
        <taxon>Pseudomonadati</taxon>
        <taxon>Pseudomonadota</taxon>
        <taxon>Gammaproteobacteria</taxon>
        <taxon>Moraxellales</taxon>
        <taxon>Moraxellaceae</taxon>
        <taxon>Acinetobacter</taxon>
    </lineage>
</organism>
<gene>
    <name evidence="1" type="ORF">GAK29_00362</name>
</gene>
<dbReference type="Proteomes" id="UP000490535">
    <property type="component" value="Unassembled WGS sequence"/>
</dbReference>
<dbReference type="AlphaFoldDB" id="A0A833UXF4"/>
<dbReference type="EMBL" id="WNDP01000005">
    <property type="protein sequence ID" value="KAF1027886.1"/>
    <property type="molecule type" value="Genomic_DNA"/>
</dbReference>